<dbReference type="PANTHER" id="PTHR10098:SF108">
    <property type="entry name" value="TETRATRICOPEPTIDE REPEAT PROTEIN 28"/>
    <property type="match status" value="1"/>
</dbReference>
<dbReference type="PANTHER" id="PTHR10098">
    <property type="entry name" value="RAPSYN-RELATED"/>
    <property type="match status" value="1"/>
</dbReference>
<evidence type="ECO:0000313" key="2">
    <source>
        <dbReference type="EMBL" id="POZ52594.1"/>
    </source>
</evidence>
<evidence type="ECO:0000256" key="1">
    <source>
        <dbReference type="PROSITE-ProRule" id="PRU00339"/>
    </source>
</evidence>
<feature type="repeat" description="TPR" evidence="1">
    <location>
        <begin position="284"/>
        <end position="317"/>
    </location>
</feature>
<keyword evidence="1" id="KW-0802">TPR repeat</keyword>
<name>A0A2S5CP67_9GAMM</name>
<dbReference type="Proteomes" id="UP000237423">
    <property type="component" value="Unassembled WGS sequence"/>
</dbReference>
<feature type="repeat" description="TPR" evidence="1">
    <location>
        <begin position="204"/>
        <end position="237"/>
    </location>
</feature>
<dbReference type="InterPro" id="IPR011990">
    <property type="entry name" value="TPR-like_helical_dom_sf"/>
</dbReference>
<dbReference type="SMART" id="SM00028">
    <property type="entry name" value="TPR"/>
    <property type="match status" value="7"/>
</dbReference>
<dbReference type="Gene3D" id="1.25.40.10">
    <property type="entry name" value="Tetratricopeptide repeat domain"/>
    <property type="match status" value="2"/>
</dbReference>
<accession>A0A2S5CP67</accession>
<feature type="repeat" description="TPR" evidence="1">
    <location>
        <begin position="364"/>
        <end position="397"/>
    </location>
</feature>
<proteinExistence type="predicted"/>
<feature type="repeat" description="TPR" evidence="1">
    <location>
        <begin position="404"/>
        <end position="437"/>
    </location>
</feature>
<dbReference type="EMBL" id="PGFZ01000002">
    <property type="protein sequence ID" value="POZ52594.1"/>
    <property type="molecule type" value="Genomic_DNA"/>
</dbReference>
<sequence length="511" mass="57726">MTSTLSDIFTQHPELKHLRRALQLCKGFGLYFVSCNTVPLRNELVAALKANLATPIIELPLTPENDIFIDAQMAALLAAASADAIVFIYDLEKLYHLKDRYVIQELNWRREFYGRANHPVVFWMPDFLLTEIFNEAPDFADWRSGLYEFTLSQPEQLSLMQSTWESVGENFVGQLSLTEKERWIVNLENLLAELAGQEASKTKGDLLIRLGMLYKSLGKHDQALVCYQQSLQIQQRIGDKQGESATLNNISVIYHIKGDYGIVLFYLEQSLQICQDIGNKQGEGAILNNLSQIYHAQGDYDTALRYLKQSLQIRQDIGDKQGEGATLNNLSQIYKAKGDYGIALRYLEQSLLISQDIGDKQGEGSAFNNLSQIYHAQGDYDTALRYLEQSLQIWQDIGDKEGEGATLNNISQIYHAKGDYDTALRYLEQSLQIQQNIGDTAGECTTLFNIGLIHWQNDEQQQALSTSLKAYRMAKHIGLAQVLQSLDELAKDLGHEGLAWWETLNPAEPAE</sequence>
<dbReference type="AlphaFoldDB" id="A0A2S5CP67"/>
<dbReference type="SUPFAM" id="SSF48452">
    <property type="entry name" value="TPR-like"/>
    <property type="match status" value="2"/>
</dbReference>
<reference evidence="2 3" key="1">
    <citation type="submission" date="2017-11" db="EMBL/GenBank/DDBJ databases">
        <title>Draft Genome Sequence of Methylobacter psychrotolerans Sph1T, an Obligate Methanotroph from Low-Temperature Environments.</title>
        <authorList>
            <person name="Oshkin I.Y."/>
            <person name="Miroshnikov K."/>
            <person name="Belova S.E."/>
            <person name="Korzhenkov A."/>
            <person name="Toshchakov S.V."/>
            <person name="Dedysh S.N."/>
        </authorList>
    </citation>
    <scope>NUCLEOTIDE SEQUENCE [LARGE SCALE GENOMIC DNA]</scope>
    <source>
        <strain evidence="2 3">Sph1</strain>
    </source>
</reference>
<dbReference type="RefSeq" id="WP_211299163.1">
    <property type="nucleotide sequence ID" value="NZ_PGFZ01000002.1"/>
</dbReference>
<dbReference type="Pfam" id="PF13424">
    <property type="entry name" value="TPR_12"/>
    <property type="match status" value="3"/>
</dbReference>
<protein>
    <submittedName>
        <fullName evidence="2">Tetratricopeptide repeat-containing protein</fullName>
    </submittedName>
</protein>
<comment type="caution">
    <text evidence="2">The sequence shown here is derived from an EMBL/GenBank/DDBJ whole genome shotgun (WGS) entry which is preliminary data.</text>
</comment>
<evidence type="ECO:0000313" key="3">
    <source>
        <dbReference type="Proteomes" id="UP000237423"/>
    </source>
</evidence>
<organism evidence="2 3">
    <name type="scientific">Methylovulum psychrotolerans</name>
    <dbReference type="NCBI Taxonomy" id="1704499"/>
    <lineage>
        <taxon>Bacteria</taxon>
        <taxon>Pseudomonadati</taxon>
        <taxon>Pseudomonadota</taxon>
        <taxon>Gammaproteobacteria</taxon>
        <taxon>Methylococcales</taxon>
        <taxon>Methylococcaceae</taxon>
        <taxon>Methylovulum</taxon>
    </lineage>
</organism>
<gene>
    <name evidence="2" type="ORF">AADEFJLK_01196</name>
</gene>
<dbReference type="PROSITE" id="PS50005">
    <property type="entry name" value="TPR"/>
    <property type="match status" value="4"/>
</dbReference>
<dbReference type="InterPro" id="IPR019734">
    <property type="entry name" value="TPR_rpt"/>
</dbReference>